<dbReference type="OrthoDB" id="4174112at2759"/>
<protein>
    <submittedName>
        <fullName evidence="2">Uncharacterized protein</fullName>
    </submittedName>
</protein>
<accession>A0A168ISP6</accession>
<dbReference type="InterPro" id="IPR022190">
    <property type="entry name" value="DUF3716"/>
</dbReference>
<feature type="region of interest" description="Disordered" evidence="1">
    <location>
        <begin position="1"/>
        <end position="59"/>
    </location>
</feature>
<comment type="caution">
    <text evidence="2">The sequence shown here is derived from an EMBL/GenBank/DDBJ whole genome shotgun (WGS) entry which is preliminary data.</text>
</comment>
<dbReference type="Pfam" id="PF12511">
    <property type="entry name" value="DUF3716"/>
    <property type="match status" value="1"/>
</dbReference>
<dbReference type="STRING" id="1081108.A0A168ISP6"/>
<feature type="region of interest" description="Disordered" evidence="1">
    <location>
        <begin position="224"/>
        <end position="290"/>
    </location>
</feature>
<name>A0A168ISP6_CORDF</name>
<proteinExistence type="predicted"/>
<evidence type="ECO:0000313" key="2">
    <source>
        <dbReference type="EMBL" id="OAA79617.1"/>
    </source>
</evidence>
<reference evidence="2 3" key="1">
    <citation type="journal article" date="2016" name="Genome Biol. Evol.">
        <title>Divergent and convergent evolution of fungal pathogenicity.</title>
        <authorList>
            <person name="Shang Y."/>
            <person name="Xiao G."/>
            <person name="Zheng P."/>
            <person name="Cen K."/>
            <person name="Zhan S."/>
            <person name="Wang C."/>
        </authorList>
    </citation>
    <scope>NUCLEOTIDE SEQUENCE [LARGE SCALE GENOMIC DNA]</scope>
    <source>
        <strain evidence="2 3">RCEF 1005</strain>
    </source>
</reference>
<gene>
    <name evidence="2" type="ORF">LEL_03103</name>
</gene>
<dbReference type="EMBL" id="AZHF01000002">
    <property type="protein sequence ID" value="OAA79617.1"/>
    <property type="molecule type" value="Genomic_DNA"/>
</dbReference>
<evidence type="ECO:0000313" key="3">
    <source>
        <dbReference type="Proteomes" id="UP000076881"/>
    </source>
</evidence>
<evidence type="ECO:0000256" key="1">
    <source>
        <dbReference type="SAM" id="MobiDB-lite"/>
    </source>
</evidence>
<dbReference type="AlphaFoldDB" id="A0A168ISP6"/>
<keyword evidence="3" id="KW-1185">Reference proteome</keyword>
<organism evidence="2 3">
    <name type="scientific">Akanthomyces lecanii RCEF 1005</name>
    <dbReference type="NCBI Taxonomy" id="1081108"/>
    <lineage>
        <taxon>Eukaryota</taxon>
        <taxon>Fungi</taxon>
        <taxon>Dikarya</taxon>
        <taxon>Ascomycota</taxon>
        <taxon>Pezizomycotina</taxon>
        <taxon>Sordariomycetes</taxon>
        <taxon>Hypocreomycetidae</taxon>
        <taxon>Hypocreales</taxon>
        <taxon>Cordycipitaceae</taxon>
        <taxon>Akanthomyces</taxon>
        <taxon>Cordyceps confragosa</taxon>
    </lineage>
</organism>
<feature type="compositionally biased region" description="Polar residues" evidence="1">
    <location>
        <begin position="36"/>
        <end position="45"/>
    </location>
</feature>
<sequence length="414" mass="45102">MPSRPRPTKVTKLNGSARNRKPLPEAAQQELEHNNYAATNGNANSHGPIDTPAPFGPGHLVLPLRQNSPLPSIGGGEDRDNFALIPHDANHYPVLSHQRPLYAAELAYSKYGDAVKLESALCKKVAGEEAKRPPTQRRPDQKLNIERRSNMEAFLAHMTGQVPERPCKNCHKGHGPWTECVVYDGQMCGSCTNCWYNASGSRCTYHGSGTAAVSATSPAAPALNSIPDAAPAEASQEDGSNIPFYASPKDDLKPIPDWAAPQHENESNVSSQSQSQGPEPLPVHAPERMDYHQSPVPHGLPSVGLVLGGGGYDMTSAAPWTVCDPTRRLIHQAMGDVAMLTRRDRYIARIETAAEELAMRIAEFNEYSRTPEGMADLQHSHETSSAHMMAPGHTHDARMENMDTESDHRGRTMP</sequence>
<dbReference type="Proteomes" id="UP000076881">
    <property type="component" value="Unassembled WGS sequence"/>
</dbReference>